<keyword evidence="4" id="KW-0342">GTP-binding</keyword>
<dbReference type="SUPFAM" id="SSF63882">
    <property type="entry name" value="MoeA N-terminal region -like"/>
    <property type="match status" value="1"/>
</dbReference>
<organism evidence="9 10">
    <name type="scientific">Nocardia nova SH22a</name>
    <dbReference type="NCBI Taxonomy" id="1415166"/>
    <lineage>
        <taxon>Bacteria</taxon>
        <taxon>Bacillati</taxon>
        <taxon>Actinomycetota</taxon>
        <taxon>Actinomycetes</taxon>
        <taxon>Mycobacteriales</taxon>
        <taxon>Nocardiaceae</taxon>
        <taxon>Nocardia</taxon>
    </lineage>
</organism>
<evidence type="ECO:0000313" key="9">
    <source>
        <dbReference type="EMBL" id="AHH16264.1"/>
    </source>
</evidence>
<dbReference type="InterPro" id="IPR036688">
    <property type="entry name" value="MoeA_C_domain_IV_sf"/>
</dbReference>
<sequence>MVTTVDAIVLAGGRATRMGGVDKPAISVGGRSMLGVALDAVAGCAHIVVVGPHRPDLAPEIRQVQEIPAGSGPVAALEAGVRALRECSHPADLIVILAADMPFLGAATIGELIGYATTSATDAVFATDDSGRPQYLVGVWRRAALLTALGRLDSVANQPMRALVPENTVMVALTDIADCDTPEQVRAAQVAAPPLALDRAREILATAPARLPAREATLTSVRGAALAAPLAADEALPRFDVSAMDGYAVAGDEPWRLRADIGYAGGDRPGGLRAGEAVRIATGAHVPEGTEAVVRDEYVRIAEGVVHRLPEAPVRDDIRRRGEDWHIGDIVARAGTPVTSALISVAAAAEVRTAQVRGPVRARIIMTGDEIRGDGPLRAGQTRDSIGPVLPELLSRYGIEPSGRVHLRDTPHGFDEVLTATSEDNLLVIVGATGGGAADQLRGALDRTGARIMVHRLRMRPGASTVVAELPGGPVVLGLPGNPFAALATLSALAPAIVSGLTGRTVPRKRKAPLLNASEISGPTPRIVPARAADGGWLGDTAVRTAHLAGLLDRDALVIVPADATDGTPVEYLPLPE</sequence>
<evidence type="ECO:0000256" key="5">
    <source>
        <dbReference type="ARBA" id="ARBA00023150"/>
    </source>
</evidence>
<dbReference type="Gene3D" id="2.170.190.11">
    <property type="entry name" value="Molybdopterin biosynthesis moea protein, domain 3"/>
    <property type="match status" value="1"/>
</dbReference>
<dbReference type="PATRIC" id="fig|1415166.3.peg.1487"/>
<comment type="cofactor">
    <cofactor evidence="7">
        <name>Mg(2+)</name>
        <dbReference type="ChEBI" id="CHEBI:18420"/>
    </cofactor>
</comment>
<dbReference type="EMBL" id="CP006850">
    <property type="protein sequence ID" value="AHH16264.1"/>
    <property type="molecule type" value="Genomic_DNA"/>
</dbReference>
<dbReference type="CDD" id="cd02503">
    <property type="entry name" value="MobA"/>
    <property type="match status" value="1"/>
</dbReference>
<dbReference type="Gene3D" id="3.40.980.10">
    <property type="entry name" value="MoaB/Mog-like domain"/>
    <property type="match status" value="1"/>
</dbReference>
<dbReference type="GO" id="GO:0046872">
    <property type="term" value="F:metal ion binding"/>
    <property type="evidence" value="ECO:0007669"/>
    <property type="project" value="UniProtKB-UniRule"/>
</dbReference>
<keyword evidence="10" id="KW-1185">Reference proteome</keyword>
<name>W5TAS8_9NOCA</name>
<dbReference type="Gene3D" id="3.90.550.10">
    <property type="entry name" value="Spore Coat Polysaccharide Biosynthesis Protein SpsA, Chain A"/>
    <property type="match status" value="1"/>
</dbReference>
<comment type="similarity">
    <text evidence="2 7">Belongs to the MoeA family.</text>
</comment>
<gene>
    <name evidence="9" type="ORF">NONO_c14610</name>
</gene>
<keyword evidence="7" id="KW-0460">Magnesium</keyword>
<dbReference type="Pfam" id="PF03453">
    <property type="entry name" value="MoeA_N"/>
    <property type="match status" value="1"/>
</dbReference>
<dbReference type="AlphaFoldDB" id="W5TAS8"/>
<evidence type="ECO:0000259" key="8">
    <source>
        <dbReference type="SMART" id="SM00852"/>
    </source>
</evidence>
<keyword evidence="4" id="KW-0547">Nucleotide-binding</keyword>
<dbReference type="HOGENOM" id="CLU_010186_1_1_11"/>
<dbReference type="GO" id="GO:0006777">
    <property type="term" value="P:Mo-molybdopterin cofactor biosynthetic process"/>
    <property type="evidence" value="ECO:0007669"/>
    <property type="project" value="UniProtKB-UniRule"/>
</dbReference>
<keyword evidence="7" id="KW-0808">Transferase</keyword>
<dbReference type="UniPathway" id="UPA00344"/>
<dbReference type="STRING" id="1415166.NONO_c14610"/>
<dbReference type="Pfam" id="PF12804">
    <property type="entry name" value="NTP_transf_3"/>
    <property type="match status" value="1"/>
</dbReference>
<proteinExistence type="inferred from homology"/>
<evidence type="ECO:0000313" key="10">
    <source>
        <dbReference type="Proteomes" id="UP000019150"/>
    </source>
</evidence>
<dbReference type="SMART" id="SM00852">
    <property type="entry name" value="MoCF_biosynth"/>
    <property type="match status" value="1"/>
</dbReference>
<dbReference type="Proteomes" id="UP000019150">
    <property type="component" value="Chromosome"/>
</dbReference>
<keyword evidence="7" id="KW-0479">Metal-binding</keyword>
<dbReference type="eggNOG" id="COG0746">
    <property type="taxonomic scope" value="Bacteria"/>
</dbReference>
<dbReference type="InterPro" id="IPR029044">
    <property type="entry name" value="Nucleotide-diphossugar_trans"/>
</dbReference>
<dbReference type="GO" id="GO:0005525">
    <property type="term" value="F:GTP binding"/>
    <property type="evidence" value="ECO:0007669"/>
    <property type="project" value="UniProtKB-KW"/>
</dbReference>
<keyword evidence="5 7" id="KW-0501">Molybdenum cofactor biosynthesis</keyword>
<evidence type="ECO:0000256" key="6">
    <source>
        <dbReference type="ARBA" id="ARBA00047317"/>
    </source>
</evidence>
<dbReference type="InterPro" id="IPR038987">
    <property type="entry name" value="MoeA-like"/>
</dbReference>
<dbReference type="GO" id="GO:0005829">
    <property type="term" value="C:cytosol"/>
    <property type="evidence" value="ECO:0007669"/>
    <property type="project" value="TreeGrafter"/>
</dbReference>
<dbReference type="InterPro" id="IPR025877">
    <property type="entry name" value="MobA-like_NTP_Trfase"/>
</dbReference>
<dbReference type="InterPro" id="IPR005110">
    <property type="entry name" value="MoeA_linker/N"/>
</dbReference>
<evidence type="ECO:0000256" key="7">
    <source>
        <dbReference type="RuleBase" id="RU365090"/>
    </source>
</evidence>
<dbReference type="KEGG" id="nno:NONO_c14610"/>
<feature type="domain" description="MoaB/Mog" evidence="8">
    <location>
        <begin position="363"/>
        <end position="500"/>
    </location>
</feature>
<dbReference type="Gene3D" id="3.90.105.10">
    <property type="entry name" value="Molybdopterin biosynthesis moea protein, domain 2"/>
    <property type="match status" value="1"/>
</dbReference>
<accession>W5TAS8</accession>
<evidence type="ECO:0000256" key="3">
    <source>
        <dbReference type="ARBA" id="ARBA00022505"/>
    </source>
</evidence>
<dbReference type="GO" id="GO:0016779">
    <property type="term" value="F:nucleotidyltransferase activity"/>
    <property type="evidence" value="ECO:0007669"/>
    <property type="project" value="UniProtKB-ARBA"/>
</dbReference>
<comment type="pathway">
    <text evidence="7">Cofactor biosynthesis; molybdopterin biosynthesis.</text>
</comment>
<evidence type="ECO:0000256" key="1">
    <source>
        <dbReference type="ARBA" id="ARBA00002901"/>
    </source>
</evidence>
<dbReference type="InterPro" id="IPR001453">
    <property type="entry name" value="MoaB/Mog_dom"/>
</dbReference>
<dbReference type="Pfam" id="PF00994">
    <property type="entry name" value="MoCF_biosynth"/>
    <property type="match status" value="1"/>
</dbReference>
<dbReference type="InterPro" id="IPR036425">
    <property type="entry name" value="MoaB/Mog-like_dom_sf"/>
</dbReference>
<dbReference type="PANTHER" id="PTHR10192">
    <property type="entry name" value="MOLYBDOPTERIN BIOSYNTHESIS PROTEIN"/>
    <property type="match status" value="1"/>
</dbReference>
<evidence type="ECO:0000256" key="2">
    <source>
        <dbReference type="ARBA" id="ARBA00010763"/>
    </source>
</evidence>
<dbReference type="SUPFAM" id="SSF53218">
    <property type="entry name" value="Molybdenum cofactor biosynthesis proteins"/>
    <property type="match status" value="1"/>
</dbReference>
<dbReference type="PANTHER" id="PTHR10192:SF5">
    <property type="entry name" value="GEPHYRIN"/>
    <property type="match status" value="1"/>
</dbReference>
<dbReference type="GO" id="GO:0061599">
    <property type="term" value="F:molybdopterin molybdotransferase activity"/>
    <property type="evidence" value="ECO:0007669"/>
    <property type="project" value="UniProtKB-UniRule"/>
</dbReference>
<dbReference type="eggNOG" id="COG0303">
    <property type="taxonomic scope" value="Bacteria"/>
</dbReference>
<comment type="function">
    <text evidence="1 7">Catalyzes the insertion of molybdate into adenylated molybdopterin with the concomitant release of AMP.</text>
</comment>
<dbReference type="SUPFAM" id="SSF53448">
    <property type="entry name" value="Nucleotide-diphospho-sugar transferases"/>
    <property type="match status" value="1"/>
</dbReference>
<dbReference type="EC" id="2.10.1.1" evidence="7"/>
<reference evidence="9 10" key="1">
    <citation type="journal article" date="2014" name="Appl. Environ. Microbiol.">
        <title>Insights into the Microbial Degradation of Rubber and Gutta-Percha by Analysis of the Complete Genome of Nocardia nova SH22a.</title>
        <authorList>
            <person name="Luo Q."/>
            <person name="Hiessl S."/>
            <person name="Poehlein A."/>
            <person name="Daniel R."/>
            <person name="Steinbuchel A."/>
        </authorList>
    </citation>
    <scope>NUCLEOTIDE SEQUENCE [LARGE SCALE GENOMIC DNA]</scope>
    <source>
        <strain evidence="9">SH22a</strain>
    </source>
</reference>
<dbReference type="InterPro" id="IPR036135">
    <property type="entry name" value="MoeA_linker/N_sf"/>
</dbReference>
<evidence type="ECO:0000256" key="4">
    <source>
        <dbReference type="ARBA" id="ARBA00023134"/>
    </source>
</evidence>
<dbReference type="Gene3D" id="2.40.340.10">
    <property type="entry name" value="MoeA, C-terminal, domain IV"/>
    <property type="match status" value="1"/>
</dbReference>
<keyword evidence="3 7" id="KW-0500">Molybdenum</keyword>
<comment type="catalytic activity">
    <reaction evidence="6">
        <text>adenylyl-molybdopterin + molybdate = Mo-molybdopterin + AMP + H(+)</text>
        <dbReference type="Rhea" id="RHEA:35047"/>
        <dbReference type="ChEBI" id="CHEBI:15378"/>
        <dbReference type="ChEBI" id="CHEBI:36264"/>
        <dbReference type="ChEBI" id="CHEBI:62727"/>
        <dbReference type="ChEBI" id="CHEBI:71302"/>
        <dbReference type="ChEBI" id="CHEBI:456215"/>
        <dbReference type="EC" id="2.10.1.1"/>
    </reaction>
</comment>
<protein>
    <recommendedName>
        <fullName evidence="7">Molybdopterin molybdenumtransferase</fullName>
        <ecNumber evidence="7">2.10.1.1</ecNumber>
    </recommendedName>
</protein>
<dbReference type="InterPro" id="IPR013482">
    <property type="entry name" value="Molybde_CF_guanTrfase"/>
</dbReference>